<dbReference type="EC" id="2.7.13.3" evidence="2"/>
<keyword evidence="7" id="KW-0067">ATP-binding</keyword>
<dbReference type="PROSITE" id="PS50109">
    <property type="entry name" value="HIS_KIN"/>
    <property type="match status" value="1"/>
</dbReference>
<dbReference type="CDD" id="cd17574">
    <property type="entry name" value="REC_OmpR"/>
    <property type="match status" value="1"/>
</dbReference>
<dbReference type="SUPFAM" id="SSF48452">
    <property type="entry name" value="TPR-like"/>
    <property type="match status" value="2"/>
</dbReference>
<feature type="region of interest" description="Disordered" evidence="13">
    <location>
        <begin position="587"/>
        <end position="619"/>
    </location>
</feature>
<dbReference type="InterPro" id="IPR004358">
    <property type="entry name" value="Sig_transdc_His_kin-like_C"/>
</dbReference>
<dbReference type="InterPro" id="IPR003594">
    <property type="entry name" value="HATPase_dom"/>
</dbReference>
<feature type="domain" description="Histidine kinase" evidence="16">
    <location>
        <begin position="368"/>
        <end position="583"/>
    </location>
</feature>
<evidence type="ECO:0000256" key="4">
    <source>
        <dbReference type="ARBA" id="ARBA00022679"/>
    </source>
</evidence>
<dbReference type="SMART" id="SM00028">
    <property type="entry name" value="TPR"/>
    <property type="match status" value="6"/>
</dbReference>
<dbReference type="PROSITE" id="PS01124">
    <property type="entry name" value="HTH_ARAC_FAMILY_2"/>
    <property type="match status" value="1"/>
</dbReference>
<evidence type="ECO:0000256" key="3">
    <source>
        <dbReference type="ARBA" id="ARBA00022553"/>
    </source>
</evidence>
<dbReference type="EMBL" id="DXDA01000027">
    <property type="protein sequence ID" value="HIY68439.1"/>
    <property type="molecule type" value="Genomic_DNA"/>
</dbReference>
<evidence type="ECO:0000256" key="6">
    <source>
        <dbReference type="ARBA" id="ARBA00022777"/>
    </source>
</evidence>
<dbReference type="GO" id="GO:0000155">
    <property type="term" value="F:phosphorelay sensor kinase activity"/>
    <property type="evidence" value="ECO:0007669"/>
    <property type="project" value="InterPro"/>
</dbReference>
<evidence type="ECO:0000313" key="19">
    <source>
        <dbReference type="Proteomes" id="UP000886844"/>
    </source>
</evidence>
<evidence type="ECO:0000259" key="16">
    <source>
        <dbReference type="PROSITE" id="PS50109"/>
    </source>
</evidence>
<evidence type="ECO:0000256" key="1">
    <source>
        <dbReference type="ARBA" id="ARBA00000085"/>
    </source>
</evidence>
<reference evidence="18" key="1">
    <citation type="journal article" date="2021" name="PeerJ">
        <title>Extensive microbial diversity within the chicken gut microbiome revealed by metagenomics and culture.</title>
        <authorList>
            <person name="Gilroy R."/>
            <person name="Ravi A."/>
            <person name="Getino M."/>
            <person name="Pursley I."/>
            <person name="Horton D.L."/>
            <person name="Alikhan N.F."/>
            <person name="Baker D."/>
            <person name="Gharbi K."/>
            <person name="Hall N."/>
            <person name="Watson M."/>
            <person name="Adriaenssens E.M."/>
            <person name="Foster-Nyarko E."/>
            <person name="Jarju S."/>
            <person name="Secka A."/>
            <person name="Antonio M."/>
            <person name="Oren A."/>
            <person name="Chaudhuri R.R."/>
            <person name="La Ragione R."/>
            <person name="Hildebrand F."/>
            <person name="Pallen M.J."/>
        </authorList>
    </citation>
    <scope>NUCLEOTIDE SEQUENCE</scope>
    <source>
        <strain evidence="18">5134</strain>
    </source>
</reference>
<dbReference type="InterPro" id="IPR003661">
    <property type="entry name" value="HisK_dim/P_dom"/>
</dbReference>
<dbReference type="PANTHER" id="PTHR43547:SF2">
    <property type="entry name" value="HYBRID SIGNAL TRANSDUCTION HISTIDINE KINASE C"/>
    <property type="match status" value="1"/>
</dbReference>
<feature type="domain" description="Response regulatory" evidence="17">
    <location>
        <begin position="623"/>
        <end position="738"/>
    </location>
</feature>
<feature type="domain" description="HTH araC/xylS-type" evidence="15">
    <location>
        <begin position="771"/>
        <end position="870"/>
    </location>
</feature>
<keyword evidence="4" id="KW-0808">Transferase</keyword>
<dbReference type="PROSITE" id="PS00041">
    <property type="entry name" value="HTH_ARAC_FAMILY_1"/>
    <property type="match status" value="1"/>
</dbReference>
<dbReference type="FunFam" id="3.30.565.10:FF:000037">
    <property type="entry name" value="Hybrid sensor histidine kinase/response regulator"/>
    <property type="match status" value="1"/>
</dbReference>
<evidence type="ECO:0000256" key="7">
    <source>
        <dbReference type="ARBA" id="ARBA00022840"/>
    </source>
</evidence>
<comment type="caution">
    <text evidence="18">The sequence shown here is derived from an EMBL/GenBank/DDBJ whole genome shotgun (WGS) entry which is preliminary data.</text>
</comment>
<dbReference type="Gene3D" id="1.25.40.10">
    <property type="entry name" value="Tetratricopeptide repeat domain"/>
    <property type="match status" value="2"/>
</dbReference>
<dbReference type="InterPro" id="IPR011990">
    <property type="entry name" value="TPR-like_helical_dom_sf"/>
</dbReference>
<dbReference type="SUPFAM" id="SSF47384">
    <property type="entry name" value="Homodimeric domain of signal transducing histidine kinase"/>
    <property type="match status" value="1"/>
</dbReference>
<evidence type="ECO:0000256" key="10">
    <source>
        <dbReference type="ARBA" id="ARBA00023125"/>
    </source>
</evidence>
<feature type="transmembrane region" description="Helical" evidence="14">
    <location>
        <begin position="322"/>
        <end position="345"/>
    </location>
</feature>
<keyword evidence="9" id="KW-0805">Transcription regulation</keyword>
<evidence type="ECO:0000313" key="18">
    <source>
        <dbReference type="EMBL" id="HIY68439.1"/>
    </source>
</evidence>
<dbReference type="PANTHER" id="PTHR43547">
    <property type="entry name" value="TWO-COMPONENT HISTIDINE KINASE"/>
    <property type="match status" value="1"/>
</dbReference>
<evidence type="ECO:0000256" key="13">
    <source>
        <dbReference type="SAM" id="MobiDB-lite"/>
    </source>
</evidence>
<evidence type="ECO:0000256" key="9">
    <source>
        <dbReference type="ARBA" id="ARBA00023015"/>
    </source>
</evidence>
<dbReference type="Pfam" id="PF00072">
    <property type="entry name" value="Response_reg"/>
    <property type="match status" value="1"/>
</dbReference>
<reference evidence="18" key="2">
    <citation type="submission" date="2021-04" db="EMBL/GenBank/DDBJ databases">
        <authorList>
            <person name="Gilroy R."/>
        </authorList>
    </citation>
    <scope>NUCLEOTIDE SEQUENCE</scope>
    <source>
        <strain evidence="18">5134</strain>
    </source>
</reference>
<keyword evidence="10" id="KW-0238">DNA-binding</keyword>
<protein>
    <recommendedName>
        <fullName evidence="2">histidine kinase</fullName>
        <ecNumber evidence="2">2.7.13.3</ecNumber>
    </recommendedName>
</protein>
<dbReference type="InterPro" id="IPR036890">
    <property type="entry name" value="HATPase_C_sf"/>
</dbReference>
<dbReference type="Gene3D" id="3.30.565.10">
    <property type="entry name" value="Histidine kinase-like ATPase, C-terminal domain"/>
    <property type="match status" value="1"/>
</dbReference>
<dbReference type="InterPro" id="IPR001789">
    <property type="entry name" value="Sig_transdc_resp-reg_receiver"/>
</dbReference>
<dbReference type="InterPro" id="IPR018060">
    <property type="entry name" value="HTH_AraC"/>
</dbReference>
<evidence type="ECO:0000256" key="11">
    <source>
        <dbReference type="ARBA" id="ARBA00023163"/>
    </source>
</evidence>
<organism evidence="18 19">
    <name type="scientific">Candidatus Alistipes intestinigallinarum</name>
    <dbReference type="NCBI Taxonomy" id="2838440"/>
    <lineage>
        <taxon>Bacteria</taxon>
        <taxon>Pseudomonadati</taxon>
        <taxon>Bacteroidota</taxon>
        <taxon>Bacteroidia</taxon>
        <taxon>Bacteroidales</taxon>
        <taxon>Rikenellaceae</taxon>
        <taxon>Alistipes</taxon>
    </lineage>
</organism>
<dbReference type="SUPFAM" id="SSF46689">
    <property type="entry name" value="Homeodomain-like"/>
    <property type="match status" value="1"/>
</dbReference>
<proteinExistence type="predicted"/>
<name>A0A9D1YYV1_9BACT</name>
<dbReference type="Gene3D" id="1.10.287.130">
    <property type="match status" value="1"/>
</dbReference>
<dbReference type="PRINTS" id="PR00344">
    <property type="entry name" value="BCTRLSENSOR"/>
</dbReference>
<keyword evidence="6" id="KW-0418">Kinase</keyword>
<sequence length="874" mass="99306">MMCASKALGKRYRETAKFNEAVVCHRQALGLAEQLGDTVEIIQICNQIGTNFRRMGIMDEASTYHYKALALCEQYHDKSSYAALKNRVISLNGIGNVQLSMENYNAAILAFRQALSGEQQLESDLGQAINYANIGAIFEKQGMIDSAWIYYRRSMQHNQAAGSNLGISLCHTYFGNLLEKDKQWDNAIREYRSAYDLMEKSQDRWHWIESCIALARVNMGKGDMTSAQKYLTRASRTAQEMQSREHLREVYWLNYLYYEKLGNCPKAFENYKLSREYADSVSNIENTVHLQNVRVNFEKEKSSRELALIQANYRMEQRTKNIILFAGISILLLTIIVIGFLLYVVRIKSRTQKIMRHMETVRSKFFTNITHEFRTPLTVILGLANQLSEKTGTDQESSASLQTIIRQGDHLLSLVNQLLNISKVRSSIEEPDWRTGDIVAFIRMIVENFQIFAQQKYLNLIFVPQQTFLQADFVPEYFQKVMHNLLSNALKYTPKGGHIYITATQENNNLVIQIADSGKGIDKQDLPHIFETFYQGNNSCMDMGTGVGLSLAKQMVETMGGQITVKSAVGKGTVFFVTLPLKHGTSQWEEWTPGEPDKNLTPSVTTHDPASSETEPSGADPVTILLVEDNQDVAFYIGGLLKDRYRLLYARDGKEGLEKAAEYMPDLILTDLMMPGMDGFELCREIRSSIVLNHIPIIIITAKSEDVDKVQGLEAGADAYLLKPFNSDELHVRIAKLLEQRRILREKYSRALRNNCPESVKLLPADQAFMDRLTDIVYSQLSDTALNSDKIAEKMCMSKSQLNRKVRVITGSNTTTYILHVRMEKAKRMLSSNDLPIGDIAMQCGFEDAGYFGRVFKQTFGMTPSQYRKKPHLD</sequence>
<accession>A0A9D1YYV1</accession>
<dbReference type="SMART" id="SM00448">
    <property type="entry name" value="REC"/>
    <property type="match status" value="1"/>
</dbReference>
<dbReference type="InterPro" id="IPR036097">
    <property type="entry name" value="HisK_dim/P_sf"/>
</dbReference>
<dbReference type="CDD" id="cd00082">
    <property type="entry name" value="HisKA"/>
    <property type="match status" value="1"/>
</dbReference>
<evidence type="ECO:0000259" key="15">
    <source>
        <dbReference type="PROSITE" id="PS01124"/>
    </source>
</evidence>
<dbReference type="GO" id="GO:0005524">
    <property type="term" value="F:ATP binding"/>
    <property type="evidence" value="ECO:0007669"/>
    <property type="project" value="UniProtKB-KW"/>
</dbReference>
<keyword evidence="14" id="KW-1133">Transmembrane helix</keyword>
<keyword evidence="14" id="KW-0472">Membrane</keyword>
<dbReference type="AlphaFoldDB" id="A0A9D1YYV1"/>
<evidence type="ECO:0000259" key="17">
    <source>
        <dbReference type="PROSITE" id="PS50110"/>
    </source>
</evidence>
<feature type="compositionally biased region" description="Polar residues" evidence="13">
    <location>
        <begin position="600"/>
        <end position="615"/>
    </location>
</feature>
<dbReference type="InterPro" id="IPR009057">
    <property type="entry name" value="Homeodomain-like_sf"/>
</dbReference>
<dbReference type="SUPFAM" id="SSF52172">
    <property type="entry name" value="CheY-like"/>
    <property type="match status" value="1"/>
</dbReference>
<dbReference type="SMART" id="SM00342">
    <property type="entry name" value="HTH_ARAC"/>
    <property type="match status" value="1"/>
</dbReference>
<keyword evidence="14" id="KW-0812">Transmembrane</keyword>
<dbReference type="Gene3D" id="3.40.50.2300">
    <property type="match status" value="1"/>
</dbReference>
<dbReference type="GO" id="GO:0043565">
    <property type="term" value="F:sequence-specific DNA binding"/>
    <property type="evidence" value="ECO:0007669"/>
    <property type="project" value="InterPro"/>
</dbReference>
<dbReference type="SMART" id="SM00387">
    <property type="entry name" value="HATPase_c"/>
    <property type="match status" value="1"/>
</dbReference>
<keyword evidence="3 12" id="KW-0597">Phosphoprotein</keyword>
<gene>
    <name evidence="18" type="ORF">H9828_03365</name>
</gene>
<dbReference type="SMART" id="SM00388">
    <property type="entry name" value="HisKA"/>
    <property type="match status" value="1"/>
</dbReference>
<dbReference type="InterPro" id="IPR019734">
    <property type="entry name" value="TPR_rpt"/>
</dbReference>
<dbReference type="PROSITE" id="PS50110">
    <property type="entry name" value="RESPONSE_REGULATORY"/>
    <property type="match status" value="1"/>
</dbReference>
<evidence type="ECO:0000256" key="14">
    <source>
        <dbReference type="SAM" id="Phobius"/>
    </source>
</evidence>
<dbReference type="InterPro" id="IPR018062">
    <property type="entry name" value="HTH_AraC-typ_CS"/>
</dbReference>
<dbReference type="Proteomes" id="UP000886844">
    <property type="component" value="Unassembled WGS sequence"/>
</dbReference>
<keyword evidence="8" id="KW-0902">Two-component regulatory system</keyword>
<evidence type="ECO:0000256" key="8">
    <source>
        <dbReference type="ARBA" id="ARBA00023012"/>
    </source>
</evidence>
<dbReference type="SUPFAM" id="SSF55874">
    <property type="entry name" value="ATPase domain of HSP90 chaperone/DNA topoisomerase II/histidine kinase"/>
    <property type="match status" value="1"/>
</dbReference>
<keyword evidence="5" id="KW-0547">Nucleotide-binding</keyword>
<comment type="catalytic activity">
    <reaction evidence="1">
        <text>ATP + protein L-histidine = ADP + protein N-phospho-L-histidine.</text>
        <dbReference type="EC" id="2.7.13.3"/>
    </reaction>
</comment>
<dbReference type="GO" id="GO:0003700">
    <property type="term" value="F:DNA-binding transcription factor activity"/>
    <property type="evidence" value="ECO:0007669"/>
    <property type="project" value="InterPro"/>
</dbReference>
<dbReference type="Pfam" id="PF02518">
    <property type="entry name" value="HATPase_c"/>
    <property type="match status" value="1"/>
</dbReference>
<evidence type="ECO:0000256" key="12">
    <source>
        <dbReference type="PROSITE-ProRule" id="PRU00169"/>
    </source>
</evidence>
<dbReference type="InterPro" id="IPR005467">
    <property type="entry name" value="His_kinase_dom"/>
</dbReference>
<evidence type="ECO:0000256" key="2">
    <source>
        <dbReference type="ARBA" id="ARBA00012438"/>
    </source>
</evidence>
<evidence type="ECO:0000256" key="5">
    <source>
        <dbReference type="ARBA" id="ARBA00022741"/>
    </source>
</evidence>
<dbReference type="Pfam" id="PF00512">
    <property type="entry name" value="HisKA"/>
    <property type="match status" value="1"/>
</dbReference>
<dbReference type="InterPro" id="IPR011006">
    <property type="entry name" value="CheY-like_superfamily"/>
</dbReference>
<keyword evidence="11" id="KW-0804">Transcription</keyword>
<dbReference type="Pfam" id="PF12833">
    <property type="entry name" value="HTH_18"/>
    <property type="match status" value="1"/>
</dbReference>
<feature type="modified residue" description="4-aspartylphosphate" evidence="12">
    <location>
        <position position="671"/>
    </location>
</feature>
<dbReference type="Gene3D" id="1.10.10.60">
    <property type="entry name" value="Homeodomain-like"/>
    <property type="match status" value="1"/>
</dbReference>